<dbReference type="Pfam" id="PF04536">
    <property type="entry name" value="TPM_phosphatase"/>
    <property type="match status" value="1"/>
</dbReference>
<name>A0A239HRR9_9BACT</name>
<reference evidence="5 6" key="1">
    <citation type="submission" date="2017-06" db="EMBL/GenBank/DDBJ databases">
        <authorList>
            <person name="Kim H.J."/>
            <person name="Triplett B.A."/>
        </authorList>
    </citation>
    <scope>NUCLEOTIDE SEQUENCE [LARGE SCALE GENOMIC DNA]</scope>
    <source>
        <strain evidence="5 6">DSM 18704</strain>
    </source>
</reference>
<keyword evidence="2" id="KW-0812">Transmembrane</keyword>
<protein>
    <recommendedName>
        <fullName evidence="4">TPM domain-containing protein</fullName>
    </recommendedName>
</protein>
<feature type="compositionally biased region" description="Gly residues" evidence="1">
    <location>
        <begin position="289"/>
        <end position="305"/>
    </location>
</feature>
<evidence type="ECO:0000313" key="6">
    <source>
        <dbReference type="Proteomes" id="UP000198356"/>
    </source>
</evidence>
<feature type="signal peptide" evidence="3">
    <location>
        <begin position="1"/>
        <end position="20"/>
    </location>
</feature>
<feature type="compositionally biased region" description="Low complexity" evidence="1">
    <location>
        <begin position="247"/>
        <end position="288"/>
    </location>
</feature>
<organism evidence="5 6">
    <name type="scientific">Granulicella rosea</name>
    <dbReference type="NCBI Taxonomy" id="474952"/>
    <lineage>
        <taxon>Bacteria</taxon>
        <taxon>Pseudomonadati</taxon>
        <taxon>Acidobacteriota</taxon>
        <taxon>Terriglobia</taxon>
        <taxon>Terriglobales</taxon>
        <taxon>Acidobacteriaceae</taxon>
        <taxon>Granulicella</taxon>
    </lineage>
</organism>
<gene>
    <name evidence="5" type="ORF">SAMN05421770_102518</name>
</gene>
<dbReference type="Gene3D" id="3.10.310.50">
    <property type="match status" value="1"/>
</dbReference>
<evidence type="ECO:0000259" key="4">
    <source>
        <dbReference type="Pfam" id="PF04536"/>
    </source>
</evidence>
<keyword evidence="2" id="KW-1133">Transmembrane helix</keyword>
<feature type="domain" description="TPM" evidence="4">
    <location>
        <begin position="34"/>
        <end position="155"/>
    </location>
</feature>
<keyword evidence="6" id="KW-1185">Reference proteome</keyword>
<accession>A0A239HRR9</accession>
<evidence type="ECO:0000256" key="2">
    <source>
        <dbReference type="SAM" id="Phobius"/>
    </source>
</evidence>
<dbReference type="PANTHER" id="PTHR30373:SF2">
    <property type="entry name" value="UPF0603 PROTEIN YGCG"/>
    <property type="match status" value="1"/>
</dbReference>
<evidence type="ECO:0000256" key="3">
    <source>
        <dbReference type="SAM" id="SignalP"/>
    </source>
</evidence>
<keyword evidence="2" id="KW-0472">Membrane</keyword>
<feature type="chain" id="PRO_5012014699" description="TPM domain-containing protein" evidence="3">
    <location>
        <begin position="21"/>
        <end position="305"/>
    </location>
</feature>
<evidence type="ECO:0000313" key="5">
    <source>
        <dbReference type="EMBL" id="SNS83768.1"/>
    </source>
</evidence>
<keyword evidence="3" id="KW-0732">Signal</keyword>
<dbReference type="PANTHER" id="PTHR30373">
    <property type="entry name" value="UPF0603 PROTEIN YGCG"/>
    <property type="match status" value="1"/>
</dbReference>
<sequence length="305" mass="32044">MRSWAVFVYVVWICCGLSVAETVASMPAPTAYIDDYAGVLSPGGRQQAEAMCTRLHLLTKAQVIVVTVKTLEGVSVDQFANKLFHQWKIGESKTDRGVLLLFAIDDHKRRIEVGYGLEGILNDAKVGDIGREMVPALRAEHYDEAINLGVRDVAEAIAADAGVSLDADVAPRVTRASNSALAIVLAVVLIGGSLVFLVWFFIRAVRRNRRLTRGESPTLFSPATDTDPAVAAPIDWGRSYGAGAAASDDSLSSHSNDTADTSSSFDTGSNFDTSSSDTSSSDTSSSDFSGGGGGDSGGGGASGDW</sequence>
<feature type="transmembrane region" description="Helical" evidence="2">
    <location>
        <begin position="180"/>
        <end position="202"/>
    </location>
</feature>
<feature type="region of interest" description="Disordered" evidence="1">
    <location>
        <begin position="247"/>
        <end position="305"/>
    </location>
</feature>
<dbReference type="EMBL" id="FZOU01000002">
    <property type="protein sequence ID" value="SNS83768.1"/>
    <property type="molecule type" value="Genomic_DNA"/>
</dbReference>
<dbReference type="AlphaFoldDB" id="A0A239HRR9"/>
<dbReference type="Proteomes" id="UP000198356">
    <property type="component" value="Unassembled WGS sequence"/>
</dbReference>
<dbReference type="InterPro" id="IPR007621">
    <property type="entry name" value="TPM_dom"/>
</dbReference>
<proteinExistence type="predicted"/>
<evidence type="ECO:0000256" key="1">
    <source>
        <dbReference type="SAM" id="MobiDB-lite"/>
    </source>
</evidence>